<feature type="compositionally biased region" description="Low complexity" evidence="8">
    <location>
        <begin position="340"/>
        <end position="356"/>
    </location>
</feature>
<dbReference type="InterPro" id="IPR000008">
    <property type="entry name" value="C2_dom"/>
</dbReference>
<dbReference type="GO" id="GO:0016020">
    <property type="term" value="C:membrane"/>
    <property type="evidence" value="ECO:0007669"/>
    <property type="project" value="TreeGrafter"/>
</dbReference>
<feature type="region of interest" description="Disordered" evidence="8">
    <location>
        <begin position="340"/>
        <end position="374"/>
    </location>
</feature>
<evidence type="ECO:0008006" key="15">
    <source>
        <dbReference type="Google" id="ProtNLM"/>
    </source>
</evidence>
<dbReference type="Gene3D" id="1.10.555.10">
    <property type="entry name" value="Rho GTPase activation protein"/>
    <property type="match status" value="1"/>
</dbReference>
<organism evidence="13 14">
    <name type="scientific">Gryllus longicercus</name>
    <dbReference type="NCBI Taxonomy" id="2509291"/>
    <lineage>
        <taxon>Eukaryota</taxon>
        <taxon>Metazoa</taxon>
        <taxon>Ecdysozoa</taxon>
        <taxon>Arthropoda</taxon>
        <taxon>Hexapoda</taxon>
        <taxon>Insecta</taxon>
        <taxon>Pterygota</taxon>
        <taxon>Neoptera</taxon>
        <taxon>Polyneoptera</taxon>
        <taxon>Orthoptera</taxon>
        <taxon>Ensifera</taxon>
        <taxon>Gryllidea</taxon>
        <taxon>Grylloidea</taxon>
        <taxon>Gryllidae</taxon>
        <taxon>Gryllinae</taxon>
        <taxon>Gryllus</taxon>
    </lineage>
</organism>
<feature type="domain" description="DH" evidence="11">
    <location>
        <begin position="482"/>
        <end position="670"/>
    </location>
</feature>
<dbReference type="EMBL" id="JAZDUA010000649">
    <property type="protein sequence ID" value="KAK7790257.1"/>
    <property type="molecule type" value="Genomic_DNA"/>
</dbReference>
<name>A0AAN9V859_9ORTH</name>
<dbReference type="PROSITE" id="PS50004">
    <property type="entry name" value="C2"/>
    <property type="match status" value="1"/>
</dbReference>
<keyword evidence="7" id="KW-0175">Coiled coil</keyword>
<dbReference type="Gene3D" id="1.20.900.10">
    <property type="entry name" value="Dbl homology (DH) domain"/>
    <property type="match status" value="1"/>
</dbReference>
<dbReference type="Pfam" id="PF00168">
    <property type="entry name" value="C2"/>
    <property type="match status" value="1"/>
</dbReference>
<dbReference type="SUPFAM" id="SSF49562">
    <property type="entry name" value="C2 domain (Calcium/lipid-binding domain, CaLB)"/>
    <property type="match status" value="1"/>
</dbReference>
<feature type="compositionally biased region" description="Low complexity" evidence="8">
    <location>
        <begin position="289"/>
        <end position="301"/>
    </location>
</feature>
<dbReference type="PROSITE" id="PS50003">
    <property type="entry name" value="PH_DOMAIN"/>
    <property type="match status" value="1"/>
</dbReference>
<keyword evidence="14" id="KW-1185">Reference proteome</keyword>
<dbReference type="GO" id="GO:0043197">
    <property type="term" value="C:dendritic spine"/>
    <property type="evidence" value="ECO:0007669"/>
    <property type="project" value="UniProtKB-SubCell"/>
</dbReference>
<dbReference type="SUPFAM" id="SSF50729">
    <property type="entry name" value="PH domain-like"/>
    <property type="match status" value="1"/>
</dbReference>
<keyword evidence="4" id="KW-0344">Guanine-nucleotide releasing factor</keyword>
<dbReference type="PROSITE" id="PS50010">
    <property type="entry name" value="DH_2"/>
    <property type="match status" value="1"/>
</dbReference>
<keyword evidence="3" id="KW-0343">GTPase activation</keyword>
<dbReference type="CDD" id="cd00160">
    <property type="entry name" value="RhoGEF"/>
    <property type="match status" value="1"/>
</dbReference>
<dbReference type="InterPro" id="IPR011993">
    <property type="entry name" value="PH-like_dom_sf"/>
</dbReference>
<proteinExistence type="predicted"/>
<keyword evidence="5" id="KW-0770">Synapse</keyword>
<comment type="caution">
    <text evidence="13">The sequence shown here is derived from an EMBL/GenBank/DDBJ whole genome shotgun (WGS) entry which is preliminary data.</text>
</comment>
<reference evidence="13 14" key="1">
    <citation type="submission" date="2024-03" db="EMBL/GenBank/DDBJ databases">
        <title>The genome assembly and annotation of the cricket Gryllus longicercus Weissman &amp; Gray.</title>
        <authorList>
            <person name="Szrajer S."/>
            <person name="Gray D."/>
            <person name="Ylla G."/>
        </authorList>
    </citation>
    <scope>NUCLEOTIDE SEQUENCE [LARGE SCALE GENOMIC DNA]</scope>
    <source>
        <strain evidence="13">DAG 2021-001</strain>
        <tissue evidence="13">Whole body minus gut</tissue>
    </source>
</reference>
<feature type="domain" description="C2" evidence="10">
    <location>
        <begin position="871"/>
        <end position="985"/>
    </location>
</feature>
<feature type="compositionally biased region" description="Basic and acidic residues" evidence="8">
    <location>
        <begin position="109"/>
        <end position="121"/>
    </location>
</feature>
<dbReference type="Pfam" id="PF00621">
    <property type="entry name" value="RhoGEF"/>
    <property type="match status" value="1"/>
</dbReference>
<evidence type="ECO:0000256" key="5">
    <source>
        <dbReference type="ARBA" id="ARBA00023018"/>
    </source>
</evidence>
<feature type="region of interest" description="Disordered" evidence="8">
    <location>
        <begin position="407"/>
        <end position="439"/>
    </location>
</feature>
<feature type="region of interest" description="Disordered" evidence="8">
    <location>
        <begin position="189"/>
        <end position="325"/>
    </location>
</feature>
<dbReference type="AlphaFoldDB" id="A0AAN9V859"/>
<dbReference type="CDD" id="cd13368">
    <property type="entry name" value="PH_BCR_arthropod"/>
    <property type="match status" value="1"/>
</dbReference>
<accession>A0AAN9V859</accession>
<dbReference type="SMART" id="SM00239">
    <property type="entry name" value="C2"/>
    <property type="match status" value="1"/>
</dbReference>
<dbReference type="SUPFAM" id="SSF48065">
    <property type="entry name" value="DBL homology domain (DH-domain)"/>
    <property type="match status" value="1"/>
</dbReference>
<dbReference type="PROSITE" id="PS50238">
    <property type="entry name" value="RHOGAP"/>
    <property type="match status" value="1"/>
</dbReference>
<dbReference type="Gene3D" id="4.10.280.30">
    <property type="entry name" value="Bcr-Abl oncoprotein oligomerisation domain"/>
    <property type="match status" value="1"/>
</dbReference>
<evidence type="ECO:0000256" key="8">
    <source>
        <dbReference type="SAM" id="MobiDB-lite"/>
    </source>
</evidence>
<feature type="compositionally biased region" description="Basic and acidic residues" evidence="8">
    <location>
        <begin position="260"/>
        <end position="288"/>
    </location>
</feature>
<dbReference type="SMART" id="SM00233">
    <property type="entry name" value="PH"/>
    <property type="match status" value="1"/>
</dbReference>
<feature type="region of interest" description="Disordered" evidence="8">
    <location>
        <begin position="101"/>
        <end position="121"/>
    </location>
</feature>
<comment type="subcellular location">
    <subcellularLocation>
        <location evidence="1">Cell projection</location>
        <location evidence="1">Axon</location>
    </subcellularLocation>
    <subcellularLocation>
        <location evidence="2">Cell projection</location>
        <location evidence="2">Dendritic spine</location>
    </subcellularLocation>
</comment>
<evidence type="ECO:0000256" key="6">
    <source>
        <dbReference type="ARBA" id="ARBA00023273"/>
    </source>
</evidence>
<feature type="region of interest" description="Disordered" evidence="8">
    <location>
        <begin position="69"/>
        <end position="89"/>
    </location>
</feature>
<dbReference type="Gene3D" id="2.60.40.150">
    <property type="entry name" value="C2 domain"/>
    <property type="match status" value="1"/>
</dbReference>
<evidence type="ECO:0000256" key="1">
    <source>
        <dbReference type="ARBA" id="ARBA00004489"/>
    </source>
</evidence>
<dbReference type="InterPro" id="IPR001849">
    <property type="entry name" value="PH_domain"/>
</dbReference>
<evidence type="ECO:0000256" key="3">
    <source>
        <dbReference type="ARBA" id="ARBA00022468"/>
    </source>
</evidence>
<dbReference type="GO" id="GO:0005085">
    <property type="term" value="F:guanyl-nucleotide exchange factor activity"/>
    <property type="evidence" value="ECO:0007669"/>
    <property type="project" value="UniProtKB-KW"/>
</dbReference>
<evidence type="ECO:0000313" key="13">
    <source>
        <dbReference type="EMBL" id="KAK7790257.1"/>
    </source>
</evidence>
<sequence>MSVFGDFRNVWVQRFPGSDLPAAWEEDVRANLAKHRQKVAELKEELEKEEFYVEYLERLLLDVAEHRSCTKGESDNPSQETDNEDNGKTDISLKATEEDLNTSGNNVCDENKPVSKGESTKAVNRDSVHQCISELSLLAADSRIVRSISDVPEKSTAVNKALENRRARCNTHPNISNYVTVIEVNGTAKTDGQKNVGENKPEAVKKIPPRPPPKKPSKLKSASSFSSADLEYGSSLSLDKVDEKSIQPKSLSGEKALQNNEKKPEDDPNGNSRKDDAENLPEEKKIQKESSSSANESIPSSVDPKGNVEKPNVSEAVEEEEPYYDSVALDGEYVYLQTGGTASSTMTSGTSSGLTDTDTELGLMTLPSSSPLSQSQFELQGPVVVPSSPDKQSNYVNIDYFLKHQHTSGETRSSSVESEDEEVPPLLRTISMETDPTDDVASTFSEATYASNSSLDSASHLSGRKSSLGQEANKAEAERITMYRCIIASIIESETIYLECLNVMLQYMKALKATLATSQPVITEEEFNTIFYKVPDLHMLHSKFLEGLKKRTQNWDGRLTIGDHFRIMASNINIYGAFLHNYVRATETVKKCGSNNQQFAEITRDIRLKSLAGQSLSLEDLLHKPVARVQKNALVLHDLLKYTPESHPDHKTLNDALKMTQNFLDEFNMIHTKTMFPSADRAQRRLVKNSFIVELSDGHRKLRHLFLFNDVIACAKYKASGRDKFTFELKWYIPLKDIVIFEEPVTEPRETCPANIVSLKSQACTVRDQILWDERNDDKRTRLSSRSEKQRKKLADLEAQLVLASPNLVFRVGNRSARTYIFFLSSEFERTQWIDAIHALQSCELPSPNVSVSMYELQAWITACRNFLKTNMGSYLLRSGRDESLLVGDLHITLKDLQGLEQPADLFVCVEVDSYGHYFRKAKTKLVCNSSTPHWNEDFIIELEGSQNLRILLYEESQDRAILRGKSTQMLSRSWLCDQRVDKTIQLQNGSLQISLKFVPSEVTLRRVPTAKSSGLFGAKIQQVCKRQKRTVPFIMTSCIREVERRGMNEVGIYRVSGSATDVNKLKKSFETNSYEAEQLLKEVDIHSVTGILKLYLRELPEALFTDELYPKFLEAFNSGSSGDGGKQRALQSCFVALPQQNQDIINFLLDHLIKVNQHESHNKMSLHNLATVFGPTLLRPGSGKSESSKQRDLLAASTVDVMAQAGILYYFLQGRMNAQN</sequence>
<dbReference type="GO" id="GO:0035556">
    <property type="term" value="P:intracellular signal transduction"/>
    <property type="evidence" value="ECO:0007669"/>
    <property type="project" value="InterPro"/>
</dbReference>
<dbReference type="PANTHER" id="PTHR23182">
    <property type="entry name" value="BREAKPOINT CLUSTER REGION PROTEIN BCR"/>
    <property type="match status" value="1"/>
</dbReference>
<dbReference type="InterPro" id="IPR035899">
    <property type="entry name" value="DBL_dom_sf"/>
</dbReference>
<feature type="domain" description="PH" evidence="9">
    <location>
        <begin position="685"/>
        <end position="842"/>
    </location>
</feature>
<evidence type="ECO:0000259" key="12">
    <source>
        <dbReference type="PROSITE" id="PS50238"/>
    </source>
</evidence>
<dbReference type="PROSITE" id="PS00741">
    <property type="entry name" value="DH_1"/>
    <property type="match status" value="1"/>
</dbReference>
<dbReference type="Pfam" id="PF19057">
    <property type="entry name" value="PH_19"/>
    <property type="match status" value="1"/>
</dbReference>
<dbReference type="InterPro" id="IPR037769">
    <property type="entry name" value="Abr/Bcr"/>
</dbReference>
<dbReference type="Pfam" id="PF00620">
    <property type="entry name" value="RhoGAP"/>
    <property type="match status" value="1"/>
</dbReference>
<dbReference type="InterPro" id="IPR036481">
    <property type="entry name" value="Bcr-Abl_oncoprot_oligo_sf"/>
</dbReference>
<keyword evidence="6" id="KW-0966">Cell projection</keyword>
<dbReference type="GO" id="GO:0005096">
    <property type="term" value="F:GTPase activator activity"/>
    <property type="evidence" value="ECO:0007669"/>
    <property type="project" value="UniProtKB-KW"/>
</dbReference>
<evidence type="ECO:0000256" key="7">
    <source>
        <dbReference type="SAM" id="Coils"/>
    </source>
</evidence>
<evidence type="ECO:0000313" key="14">
    <source>
        <dbReference type="Proteomes" id="UP001378592"/>
    </source>
</evidence>
<gene>
    <name evidence="13" type="ORF">R5R35_012629</name>
</gene>
<dbReference type="Gene3D" id="2.30.29.30">
    <property type="entry name" value="Pleckstrin-homology domain (PH domain)/Phosphotyrosine-binding domain (PTB)"/>
    <property type="match status" value="1"/>
</dbReference>
<dbReference type="FunFam" id="1.10.555.10:FF:000004">
    <property type="entry name" value="active breakpoint cluster region-related protein-like"/>
    <property type="match status" value="1"/>
</dbReference>
<evidence type="ECO:0000256" key="4">
    <source>
        <dbReference type="ARBA" id="ARBA00022658"/>
    </source>
</evidence>
<dbReference type="Proteomes" id="UP001378592">
    <property type="component" value="Unassembled WGS sequence"/>
</dbReference>
<dbReference type="InterPro" id="IPR000219">
    <property type="entry name" value="DH_dom"/>
</dbReference>
<evidence type="ECO:0000259" key="10">
    <source>
        <dbReference type="PROSITE" id="PS50004"/>
    </source>
</evidence>
<dbReference type="InterPro" id="IPR001331">
    <property type="entry name" value="GDS_CDC24_CS"/>
</dbReference>
<evidence type="ECO:0000259" key="11">
    <source>
        <dbReference type="PROSITE" id="PS50010"/>
    </source>
</evidence>
<protein>
    <recommendedName>
        <fullName evidence="15">Active breakpoint cluster region-related protein</fullName>
    </recommendedName>
</protein>
<dbReference type="SMART" id="SM00325">
    <property type="entry name" value="RhoGEF"/>
    <property type="match status" value="1"/>
</dbReference>
<dbReference type="SMART" id="SM00324">
    <property type="entry name" value="RhoGAP"/>
    <property type="match status" value="1"/>
</dbReference>
<dbReference type="SUPFAM" id="SSF48350">
    <property type="entry name" value="GTPase activation domain, GAP"/>
    <property type="match status" value="1"/>
</dbReference>
<evidence type="ECO:0000256" key="2">
    <source>
        <dbReference type="ARBA" id="ARBA00004552"/>
    </source>
</evidence>
<feature type="coiled-coil region" evidence="7">
    <location>
        <begin position="25"/>
        <end position="52"/>
    </location>
</feature>
<dbReference type="PANTHER" id="PTHR23182:SF1">
    <property type="entry name" value="RHO GTPASE ACTIVATING PROTEIN AT 1A, ISOFORM E"/>
    <property type="match status" value="1"/>
</dbReference>
<dbReference type="InterPro" id="IPR008936">
    <property type="entry name" value="Rho_GTPase_activation_prot"/>
</dbReference>
<dbReference type="GO" id="GO:0030424">
    <property type="term" value="C:axon"/>
    <property type="evidence" value="ECO:0007669"/>
    <property type="project" value="UniProtKB-SubCell"/>
</dbReference>
<evidence type="ECO:0000259" key="9">
    <source>
        <dbReference type="PROSITE" id="PS50003"/>
    </source>
</evidence>
<dbReference type="InterPro" id="IPR035892">
    <property type="entry name" value="C2_domain_sf"/>
</dbReference>
<feature type="domain" description="Rho-GAP" evidence="12">
    <location>
        <begin position="1019"/>
        <end position="1211"/>
    </location>
</feature>
<dbReference type="InterPro" id="IPR000198">
    <property type="entry name" value="RhoGAP_dom"/>
</dbReference>